<evidence type="ECO:0000256" key="4">
    <source>
        <dbReference type="ARBA" id="ARBA00023065"/>
    </source>
</evidence>
<evidence type="ECO:0000256" key="3">
    <source>
        <dbReference type="ARBA" id="ARBA00022729"/>
    </source>
</evidence>
<keyword evidence="10" id="KW-1185">Reference proteome</keyword>
<dbReference type="Pfam" id="PF25919">
    <property type="entry name" value="BSH_CusB"/>
    <property type="match status" value="1"/>
</dbReference>
<dbReference type="FunFam" id="2.40.30.170:FF:000010">
    <property type="entry name" value="Efflux RND transporter periplasmic adaptor subunit"/>
    <property type="match status" value="1"/>
</dbReference>
<evidence type="ECO:0000256" key="5">
    <source>
        <dbReference type="SAM" id="MobiDB-lite"/>
    </source>
</evidence>
<dbReference type="Gene3D" id="2.40.420.20">
    <property type="match status" value="1"/>
</dbReference>
<comment type="similarity">
    <text evidence="1">Belongs to the membrane fusion protein (MFP) (TC 8.A.1) family.</text>
</comment>
<organism evidence="9 10">
    <name type="scientific">Parazoarcus communis SWub3 = DSM 12120</name>
    <dbReference type="NCBI Taxonomy" id="1121029"/>
    <lineage>
        <taxon>Bacteria</taxon>
        <taxon>Pseudomonadati</taxon>
        <taxon>Pseudomonadota</taxon>
        <taxon>Betaproteobacteria</taxon>
        <taxon>Rhodocyclales</taxon>
        <taxon>Zoogloeaceae</taxon>
        <taxon>Parazoarcus</taxon>
    </lineage>
</organism>
<dbReference type="OrthoDB" id="9806939at2"/>
<dbReference type="InterPro" id="IPR058649">
    <property type="entry name" value="CzcB_C"/>
</dbReference>
<gene>
    <name evidence="9" type="ORF">DNK49_07475</name>
</gene>
<dbReference type="RefSeq" id="WP_110523718.1">
    <property type="nucleotide sequence ID" value="NZ_QKOE01000004.1"/>
</dbReference>
<dbReference type="InterPro" id="IPR021647">
    <property type="entry name" value="CusF_Ec"/>
</dbReference>
<dbReference type="Proteomes" id="UP000248259">
    <property type="component" value="Unassembled WGS sequence"/>
</dbReference>
<reference evidence="9 10" key="1">
    <citation type="submission" date="2018-06" db="EMBL/GenBank/DDBJ databases">
        <title>Azoarcus communis strain SWub3 genome.</title>
        <authorList>
            <person name="Zorraquino Salvo V."/>
            <person name="Toubiana D."/>
            <person name="Blumwald E."/>
        </authorList>
    </citation>
    <scope>NUCLEOTIDE SEQUENCE [LARGE SCALE GENOMIC DNA]</scope>
    <source>
        <strain evidence="9 10">SWub3</strain>
    </source>
</reference>
<dbReference type="GO" id="GO:0030288">
    <property type="term" value="C:outer membrane-bounded periplasmic space"/>
    <property type="evidence" value="ECO:0007669"/>
    <property type="project" value="TreeGrafter"/>
</dbReference>
<dbReference type="Gene3D" id="2.40.30.170">
    <property type="match status" value="1"/>
</dbReference>
<sequence length="539" mass="57833">MKPPVRHFIAAIALILAVASGYWIGSGQRHEPVSGSLGSTLPTGTAASQDERPVLYYRNPMGLPDTSPIPKKDSMGMDYIPVYADDTPDDRGVVSVSPARVQLLGVKTAIAEQGPLDAPLRAVGRIELNERSVVDVAPRFEGWVERLHVNAVGDPVRRGQALFTTYSPELQSANEDLRIAERLRRDSSANGTAGDPMTADAAARLADAARERLRNWEAPAPRNSSGDAAPARQTFHAPANGFVLEKNIVQGSRFMPGDALYRIADLSTVWVIADIFEQDLGRVHVGQSASVSVDAFPGRHFTAKVAYLYPTVSITSRSTALRLELDNRDGALRPGMFAHVELDTGPARARLLVPGSAVIDDGDRQVVLLALDEGRFKPQAVKLGQRGRNDVEILEGLEAGDRVVVSANFLIDSESSLRAALANLVSAEAAPSPTYRTRGTFDAYDEAAGTVTLAHEAIPELQWPEMTMEFRLAAPEVAAGFAPGSKIHFTFQAGEPGEYIVTRIEARETSADALPARAASSPDRTPPPASPRPDAHGGH</sequence>
<feature type="domain" description="CusB-like beta-barrel" evidence="7">
    <location>
        <begin position="268"/>
        <end position="344"/>
    </location>
</feature>
<evidence type="ECO:0000259" key="8">
    <source>
        <dbReference type="Pfam" id="PF25975"/>
    </source>
</evidence>
<dbReference type="InterPro" id="IPR042230">
    <property type="entry name" value="CusF_sf"/>
</dbReference>
<accession>A0A323UYR3</accession>
<dbReference type="InterPro" id="IPR006143">
    <property type="entry name" value="RND_pump_MFP"/>
</dbReference>
<comment type="caution">
    <text evidence="9">The sequence shown here is derived from an EMBL/GenBank/DDBJ whole genome shotgun (WGS) entry which is preliminary data.</text>
</comment>
<dbReference type="Gene3D" id="2.40.50.100">
    <property type="match status" value="1"/>
</dbReference>
<keyword evidence="4" id="KW-0406">Ion transport</keyword>
<name>A0A323UYR3_9RHOO</name>
<dbReference type="PANTHER" id="PTHR30097">
    <property type="entry name" value="CATION EFFLUX SYSTEM PROTEIN CUSB"/>
    <property type="match status" value="1"/>
</dbReference>
<dbReference type="Gene3D" id="2.40.50.320">
    <property type="entry name" value="Copper binding periplasmic protein CusF"/>
    <property type="match status" value="1"/>
</dbReference>
<evidence type="ECO:0000256" key="2">
    <source>
        <dbReference type="ARBA" id="ARBA00022448"/>
    </source>
</evidence>
<dbReference type="InterPro" id="IPR051909">
    <property type="entry name" value="MFP_Cation_Efflux"/>
</dbReference>
<dbReference type="SUPFAM" id="SSF111369">
    <property type="entry name" value="HlyD-like secretion proteins"/>
    <property type="match status" value="1"/>
</dbReference>
<dbReference type="FunFam" id="2.40.420.20:FF:000003">
    <property type="entry name" value="Cation efflux system protein cusB"/>
    <property type="match status" value="1"/>
</dbReference>
<dbReference type="Pfam" id="PF25954">
    <property type="entry name" value="Beta-barrel_RND_2"/>
    <property type="match status" value="1"/>
</dbReference>
<evidence type="ECO:0000256" key="1">
    <source>
        <dbReference type="ARBA" id="ARBA00009477"/>
    </source>
</evidence>
<dbReference type="NCBIfam" id="TIGR01730">
    <property type="entry name" value="RND_mfp"/>
    <property type="match status" value="1"/>
</dbReference>
<dbReference type="Pfam" id="PF25975">
    <property type="entry name" value="CzcB_C"/>
    <property type="match status" value="1"/>
</dbReference>
<proteinExistence type="inferred from homology"/>
<evidence type="ECO:0000259" key="6">
    <source>
        <dbReference type="Pfam" id="PF25919"/>
    </source>
</evidence>
<evidence type="ECO:0000259" key="7">
    <source>
        <dbReference type="Pfam" id="PF25954"/>
    </source>
</evidence>
<keyword evidence="3" id="KW-0732">Signal</keyword>
<feature type="region of interest" description="Disordered" evidence="5">
    <location>
        <begin position="510"/>
        <end position="539"/>
    </location>
</feature>
<dbReference type="GO" id="GO:0060003">
    <property type="term" value="P:copper ion export"/>
    <property type="evidence" value="ECO:0007669"/>
    <property type="project" value="TreeGrafter"/>
</dbReference>
<dbReference type="PANTHER" id="PTHR30097:SF15">
    <property type="entry name" value="CATION EFFLUX SYSTEM PROTEIN CUSB"/>
    <property type="match status" value="1"/>
</dbReference>
<dbReference type="EMBL" id="QKOE01000004">
    <property type="protein sequence ID" value="PZA17073.1"/>
    <property type="molecule type" value="Genomic_DNA"/>
</dbReference>
<feature type="domain" description="CzcB-like C-terminal circularly permuted SH3-like" evidence="8">
    <location>
        <begin position="352"/>
        <end position="411"/>
    </location>
</feature>
<evidence type="ECO:0000313" key="10">
    <source>
        <dbReference type="Proteomes" id="UP000248259"/>
    </source>
</evidence>
<dbReference type="InterPro" id="IPR058792">
    <property type="entry name" value="Beta-barrel_RND_2"/>
</dbReference>
<dbReference type="Pfam" id="PF11604">
    <property type="entry name" value="CusF_Ec"/>
    <property type="match status" value="1"/>
</dbReference>
<evidence type="ECO:0000313" key="9">
    <source>
        <dbReference type="EMBL" id="PZA17073.1"/>
    </source>
</evidence>
<dbReference type="InterPro" id="IPR058790">
    <property type="entry name" value="BSH_CusB"/>
</dbReference>
<dbReference type="GO" id="GO:0016020">
    <property type="term" value="C:membrane"/>
    <property type="evidence" value="ECO:0007669"/>
    <property type="project" value="InterPro"/>
</dbReference>
<dbReference type="GO" id="GO:0046914">
    <property type="term" value="F:transition metal ion binding"/>
    <property type="evidence" value="ECO:0007669"/>
    <property type="project" value="TreeGrafter"/>
</dbReference>
<keyword evidence="2" id="KW-0813">Transport</keyword>
<feature type="domain" description="CusB-like barrel-sandwich hybrid" evidence="6">
    <location>
        <begin position="136"/>
        <end position="264"/>
    </location>
</feature>
<dbReference type="GO" id="GO:0015679">
    <property type="term" value="P:plasma membrane copper ion transport"/>
    <property type="evidence" value="ECO:0007669"/>
    <property type="project" value="TreeGrafter"/>
</dbReference>
<protein>
    <submittedName>
        <fullName evidence="9">Efflux RND transporter periplasmic adaptor subunit</fullName>
    </submittedName>
</protein>
<dbReference type="GO" id="GO:0022857">
    <property type="term" value="F:transmembrane transporter activity"/>
    <property type="evidence" value="ECO:0007669"/>
    <property type="project" value="InterPro"/>
</dbReference>
<dbReference type="AlphaFoldDB" id="A0A323UYR3"/>